<reference evidence="2 3" key="1">
    <citation type="journal article" date="2021" name="BMC Genomics">
        <title>Datura genome reveals duplications of psychoactive alkaloid biosynthetic genes and high mutation rate following tissue culture.</title>
        <authorList>
            <person name="Rajewski A."/>
            <person name="Carter-House D."/>
            <person name="Stajich J."/>
            <person name="Litt A."/>
        </authorList>
    </citation>
    <scope>NUCLEOTIDE SEQUENCE [LARGE SCALE GENOMIC DNA]</scope>
    <source>
        <strain evidence="2">AR-01</strain>
    </source>
</reference>
<sequence>MGASTLCGFGQISLKCLWTSMKKRRRPIQSHQRENHHYQKMKNKFLKDTTTSSSTKNDIVTLEEWVLLASPSIDHFQGSNNKQSSSNKVYPSLGGLLSYNNVEVTYNKNNSCTSEVVEGIIRDQREDNSSICRSQSGKLKKRVSFRLPEVADVFILDH</sequence>
<evidence type="ECO:0000256" key="1">
    <source>
        <dbReference type="SAM" id="MobiDB-lite"/>
    </source>
</evidence>
<organism evidence="2 3">
    <name type="scientific">Datura stramonium</name>
    <name type="common">Jimsonweed</name>
    <name type="synonym">Common thornapple</name>
    <dbReference type="NCBI Taxonomy" id="4076"/>
    <lineage>
        <taxon>Eukaryota</taxon>
        <taxon>Viridiplantae</taxon>
        <taxon>Streptophyta</taxon>
        <taxon>Embryophyta</taxon>
        <taxon>Tracheophyta</taxon>
        <taxon>Spermatophyta</taxon>
        <taxon>Magnoliopsida</taxon>
        <taxon>eudicotyledons</taxon>
        <taxon>Gunneridae</taxon>
        <taxon>Pentapetalae</taxon>
        <taxon>asterids</taxon>
        <taxon>lamiids</taxon>
        <taxon>Solanales</taxon>
        <taxon>Solanaceae</taxon>
        <taxon>Solanoideae</taxon>
        <taxon>Datureae</taxon>
        <taxon>Datura</taxon>
    </lineage>
</organism>
<evidence type="ECO:0000313" key="2">
    <source>
        <dbReference type="EMBL" id="MCD7452423.1"/>
    </source>
</evidence>
<evidence type="ECO:0000313" key="3">
    <source>
        <dbReference type="Proteomes" id="UP000823775"/>
    </source>
</evidence>
<dbReference type="Proteomes" id="UP000823775">
    <property type="component" value="Unassembled WGS sequence"/>
</dbReference>
<gene>
    <name evidence="2" type="ORF">HAX54_016528</name>
</gene>
<dbReference type="EMBL" id="JACEIK010000207">
    <property type="protein sequence ID" value="MCD7452423.1"/>
    <property type="molecule type" value="Genomic_DNA"/>
</dbReference>
<accession>A0ABS8S0B0</accession>
<name>A0ABS8S0B0_DATST</name>
<feature type="region of interest" description="Disordered" evidence="1">
    <location>
        <begin position="25"/>
        <end position="44"/>
    </location>
</feature>
<protein>
    <submittedName>
        <fullName evidence="2">Uncharacterized protein</fullName>
    </submittedName>
</protein>
<keyword evidence="3" id="KW-1185">Reference proteome</keyword>
<comment type="caution">
    <text evidence="2">The sequence shown here is derived from an EMBL/GenBank/DDBJ whole genome shotgun (WGS) entry which is preliminary data.</text>
</comment>
<proteinExistence type="predicted"/>